<evidence type="ECO:0000313" key="1">
    <source>
        <dbReference type="EMBL" id="GFY64277.1"/>
    </source>
</evidence>
<accession>A0A8X6Y4T6</accession>
<evidence type="ECO:0000313" key="2">
    <source>
        <dbReference type="Proteomes" id="UP000886998"/>
    </source>
</evidence>
<dbReference type="AlphaFoldDB" id="A0A8X6Y4T6"/>
<reference evidence="1" key="1">
    <citation type="submission" date="2020-08" db="EMBL/GenBank/DDBJ databases">
        <title>Multicomponent nature underlies the extraordinary mechanical properties of spider dragline silk.</title>
        <authorList>
            <person name="Kono N."/>
            <person name="Nakamura H."/>
            <person name="Mori M."/>
            <person name="Yoshida Y."/>
            <person name="Ohtoshi R."/>
            <person name="Malay A.D."/>
            <person name="Moran D.A.P."/>
            <person name="Tomita M."/>
            <person name="Numata K."/>
            <person name="Arakawa K."/>
        </authorList>
    </citation>
    <scope>NUCLEOTIDE SEQUENCE</scope>
</reference>
<gene>
    <name evidence="1" type="ORF">TNIN_90921</name>
</gene>
<keyword evidence="2" id="KW-1185">Reference proteome</keyword>
<dbReference type="EMBL" id="BMAV01015169">
    <property type="protein sequence ID" value="GFY64277.1"/>
    <property type="molecule type" value="Genomic_DNA"/>
</dbReference>
<dbReference type="Proteomes" id="UP000886998">
    <property type="component" value="Unassembled WGS sequence"/>
</dbReference>
<name>A0A8X6Y4T6_9ARAC</name>
<sequence>MIRECLFQVLTDRPRMMWKVLALLKEQLRIILQSCSCGLDGPQEGHATLWYGLRCSWWIRPCSDVLGIPSSRDACRIYFPISYPRISAFSYFQ</sequence>
<protein>
    <submittedName>
        <fullName evidence="1">Uncharacterized protein</fullName>
    </submittedName>
</protein>
<organism evidence="1 2">
    <name type="scientific">Trichonephila inaurata madagascariensis</name>
    <dbReference type="NCBI Taxonomy" id="2747483"/>
    <lineage>
        <taxon>Eukaryota</taxon>
        <taxon>Metazoa</taxon>
        <taxon>Ecdysozoa</taxon>
        <taxon>Arthropoda</taxon>
        <taxon>Chelicerata</taxon>
        <taxon>Arachnida</taxon>
        <taxon>Araneae</taxon>
        <taxon>Araneomorphae</taxon>
        <taxon>Entelegynae</taxon>
        <taxon>Araneoidea</taxon>
        <taxon>Nephilidae</taxon>
        <taxon>Trichonephila</taxon>
        <taxon>Trichonephila inaurata</taxon>
    </lineage>
</organism>
<comment type="caution">
    <text evidence="1">The sequence shown here is derived from an EMBL/GenBank/DDBJ whole genome shotgun (WGS) entry which is preliminary data.</text>
</comment>
<proteinExistence type="predicted"/>